<sequence>MFSGASALNLDAKGRIAMPTRYRELLRANHEGKLVVTVDIQSACLLIYPLNEWLVIADKLQKLSDTQPQERAVKRLLLGYAQECELDGNGRILVTPPLRKYAALDKKLMLVGQLNKFELWDEQLWQQQLDDSLALIRTEGITASDRLADFSL</sequence>
<dbReference type="GO" id="GO:0051301">
    <property type="term" value="P:cell division"/>
    <property type="evidence" value="ECO:0007669"/>
    <property type="project" value="UniProtKB-KW"/>
</dbReference>
<dbReference type="PANTHER" id="PTHR34701">
    <property type="entry name" value="TRANSCRIPTIONAL REGULATOR MRAZ"/>
    <property type="match status" value="1"/>
</dbReference>
<evidence type="ECO:0000256" key="2">
    <source>
        <dbReference type="ARBA" id="ARBA00022490"/>
    </source>
</evidence>
<dbReference type="SUPFAM" id="SSF89447">
    <property type="entry name" value="AbrB/MazE/MraZ-like"/>
    <property type="match status" value="1"/>
</dbReference>
<dbReference type="GO" id="GO:0005737">
    <property type="term" value="C:cytoplasm"/>
    <property type="evidence" value="ECO:0007669"/>
    <property type="project" value="UniProtKB-UniRule"/>
</dbReference>
<dbReference type="PROSITE" id="PS51740">
    <property type="entry name" value="SPOVT_ABRB"/>
    <property type="match status" value="2"/>
</dbReference>
<evidence type="ECO:0000259" key="8">
    <source>
        <dbReference type="PROSITE" id="PS51740"/>
    </source>
</evidence>
<keyword evidence="5 7" id="KW-0238">DNA-binding</keyword>
<evidence type="ECO:0000256" key="1">
    <source>
        <dbReference type="ARBA" id="ARBA00013860"/>
    </source>
</evidence>
<evidence type="ECO:0000256" key="3">
    <source>
        <dbReference type="ARBA" id="ARBA00022737"/>
    </source>
</evidence>
<comment type="caution">
    <text evidence="9">The sequence shown here is derived from an EMBL/GenBank/DDBJ whole genome shotgun (WGS) entry which is preliminary data.</text>
</comment>
<dbReference type="GO" id="GO:0003700">
    <property type="term" value="F:DNA-binding transcription factor activity"/>
    <property type="evidence" value="ECO:0007669"/>
    <property type="project" value="UniProtKB-UniRule"/>
</dbReference>
<dbReference type="HAMAP" id="MF_01008">
    <property type="entry name" value="MraZ"/>
    <property type="match status" value="1"/>
</dbReference>
<dbReference type="EMBL" id="JPEO01000019">
    <property type="protein sequence ID" value="KFZ36316.1"/>
    <property type="molecule type" value="Genomic_DNA"/>
</dbReference>
<dbReference type="Pfam" id="PF02381">
    <property type="entry name" value="MraZ"/>
    <property type="match status" value="2"/>
</dbReference>
<dbReference type="CDD" id="cd16320">
    <property type="entry name" value="MraZ_N"/>
    <property type="match status" value="1"/>
</dbReference>
<keyword evidence="4 7" id="KW-0805">Transcription regulation</keyword>
<keyword evidence="9" id="KW-0132">Cell division</keyword>
<evidence type="ECO:0000313" key="10">
    <source>
        <dbReference type="Proteomes" id="UP000029264"/>
    </source>
</evidence>
<comment type="similarity">
    <text evidence="7">Belongs to the MraZ family.</text>
</comment>
<dbReference type="OrthoDB" id="9807753at2"/>
<dbReference type="InterPro" id="IPR020603">
    <property type="entry name" value="MraZ_dom"/>
</dbReference>
<dbReference type="PANTHER" id="PTHR34701:SF1">
    <property type="entry name" value="TRANSCRIPTIONAL REGULATOR MRAZ"/>
    <property type="match status" value="1"/>
</dbReference>
<dbReference type="InterPro" id="IPR038619">
    <property type="entry name" value="MraZ_sf"/>
</dbReference>
<dbReference type="Proteomes" id="UP000029264">
    <property type="component" value="Unassembled WGS sequence"/>
</dbReference>
<gene>
    <name evidence="7" type="primary">mraZ</name>
    <name evidence="9" type="ORF">HR45_16795</name>
</gene>
<proteinExistence type="inferred from homology"/>
<evidence type="ECO:0000256" key="4">
    <source>
        <dbReference type="ARBA" id="ARBA00023015"/>
    </source>
</evidence>
<dbReference type="NCBIfam" id="TIGR00242">
    <property type="entry name" value="division/cell wall cluster transcriptional repressor MraZ"/>
    <property type="match status" value="1"/>
</dbReference>
<dbReference type="CDD" id="cd16321">
    <property type="entry name" value="MraZ_C"/>
    <property type="match status" value="1"/>
</dbReference>
<evidence type="ECO:0000256" key="5">
    <source>
        <dbReference type="ARBA" id="ARBA00023125"/>
    </source>
</evidence>
<dbReference type="RefSeq" id="WP_037445181.1">
    <property type="nucleotide sequence ID" value="NZ_JPEO01000019.1"/>
</dbReference>
<dbReference type="STRING" id="1515746.HR45_16795"/>
<keyword evidence="2 7" id="KW-0963">Cytoplasm</keyword>
<keyword evidence="3" id="KW-0677">Repeat</keyword>
<comment type="subcellular location">
    <subcellularLocation>
        <location evidence="7">Cytoplasm</location>
        <location evidence="7">Nucleoid</location>
    </subcellularLocation>
</comment>
<dbReference type="eggNOG" id="COG2001">
    <property type="taxonomic scope" value="Bacteria"/>
</dbReference>
<dbReference type="AlphaFoldDB" id="A0A094JV23"/>
<dbReference type="InterPro" id="IPR035644">
    <property type="entry name" value="MraZ_C"/>
</dbReference>
<keyword evidence="6 7" id="KW-0804">Transcription</keyword>
<comment type="subunit">
    <text evidence="7">Forms oligomers.</text>
</comment>
<evidence type="ECO:0000256" key="6">
    <source>
        <dbReference type="ARBA" id="ARBA00023163"/>
    </source>
</evidence>
<evidence type="ECO:0000256" key="7">
    <source>
        <dbReference type="HAMAP-Rule" id="MF_01008"/>
    </source>
</evidence>
<dbReference type="GO" id="GO:0009295">
    <property type="term" value="C:nucleoid"/>
    <property type="evidence" value="ECO:0007669"/>
    <property type="project" value="UniProtKB-SubCell"/>
</dbReference>
<organism evidence="9 10">
    <name type="scientific">Shewanella mangrovi</name>
    <dbReference type="NCBI Taxonomy" id="1515746"/>
    <lineage>
        <taxon>Bacteria</taxon>
        <taxon>Pseudomonadati</taxon>
        <taxon>Pseudomonadota</taxon>
        <taxon>Gammaproteobacteria</taxon>
        <taxon>Alteromonadales</taxon>
        <taxon>Shewanellaceae</taxon>
        <taxon>Shewanella</taxon>
    </lineage>
</organism>
<dbReference type="InterPro" id="IPR007159">
    <property type="entry name" value="SpoVT-AbrB_dom"/>
</dbReference>
<feature type="domain" description="SpoVT-AbrB" evidence="8">
    <location>
        <begin position="5"/>
        <end position="52"/>
    </location>
</feature>
<dbReference type="InterPro" id="IPR035642">
    <property type="entry name" value="MraZ_N"/>
</dbReference>
<feature type="domain" description="SpoVT-AbrB" evidence="8">
    <location>
        <begin position="81"/>
        <end position="124"/>
    </location>
</feature>
<reference evidence="9 10" key="1">
    <citation type="submission" date="2014-06" db="EMBL/GenBank/DDBJ databases">
        <title>Shewanella sp. YQH10.</title>
        <authorList>
            <person name="Liu Y."/>
            <person name="Zeng R."/>
        </authorList>
    </citation>
    <scope>NUCLEOTIDE SEQUENCE [LARGE SCALE GENOMIC DNA]</scope>
    <source>
        <strain evidence="9 10">YQH10</strain>
    </source>
</reference>
<keyword evidence="10" id="KW-1185">Reference proteome</keyword>
<dbReference type="InterPro" id="IPR003444">
    <property type="entry name" value="MraZ"/>
</dbReference>
<dbReference type="Gene3D" id="3.40.1550.20">
    <property type="entry name" value="Transcriptional regulator MraZ domain"/>
    <property type="match status" value="1"/>
</dbReference>
<evidence type="ECO:0000313" key="9">
    <source>
        <dbReference type="EMBL" id="KFZ36316.1"/>
    </source>
</evidence>
<accession>A0A094JV23</accession>
<keyword evidence="9" id="KW-0131">Cell cycle</keyword>
<name>A0A094JV23_9GAMM</name>
<dbReference type="GO" id="GO:2000143">
    <property type="term" value="P:negative regulation of DNA-templated transcription initiation"/>
    <property type="evidence" value="ECO:0007669"/>
    <property type="project" value="TreeGrafter"/>
</dbReference>
<protein>
    <recommendedName>
        <fullName evidence="1 7">Transcriptional regulator MraZ</fullName>
    </recommendedName>
</protein>
<dbReference type="InterPro" id="IPR037914">
    <property type="entry name" value="SpoVT-AbrB_sf"/>
</dbReference>
<dbReference type="GO" id="GO:0000976">
    <property type="term" value="F:transcription cis-regulatory region binding"/>
    <property type="evidence" value="ECO:0007669"/>
    <property type="project" value="TreeGrafter"/>
</dbReference>